<dbReference type="InterPro" id="IPR055170">
    <property type="entry name" value="GFO_IDH_MocA-like_dom"/>
</dbReference>
<dbReference type="SUPFAM" id="SSF55347">
    <property type="entry name" value="Glyceraldehyde-3-phosphate dehydrogenase-like, C-terminal domain"/>
    <property type="match status" value="1"/>
</dbReference>
<dbReference type="Pfam" id="PF01408">
    <property type="entry name" value="GFO_IDH_MocA"/>
    <property type="match status" value="1"/>
</dbReference>
<dbReference type="InterPro" id="IPR036291">
    <property type="entry name" value="NAD(P)-bd_dom_sf"/>
</dbReference>
<evidence type="ECO:0000313" key="3">
    <source>
        <dbReference type="EMBL" id="MCE5973084.1"/>
    </source>
</evidence>
<name>A0ABS8YX63_9RHOB</name>
<evidence type="ECO:0000259" key="1">
    <source>
        <dbReference type="Pfam" id="PF01408"/>
    </source>
</evidence>
<dbReference type="EMBL" id="JAJUOS010000003">
    <property type="protein sequence ID" value="MCE5973084.1"/>
    <property type="molecule type" value="Genomic_DNA"/>
</dbReference>
<reference evidence="3 4" key="1">
    <citation type="submission" date="2021-12" db="EMBL/GenBank/DDBJ databases">
        <title>Sinirhodobacter sp. WL0062 is a bacterium isolated from seawater.</title>
        <authorList>
            <person name="Wang L."/>
            <person name="He W."/>
            <person name="Zhang D.-F."/>
        </authorList>
    </citation>
    <scope>NUCLEOTIDE SEQUENCE [LARGE SCALE GENOMIC DNA]</scope>
    <source>
        <strain evidence="3 4">WL0062</strain>
    </source>
</reference>
<evidence type="ECO:0000259" key="2">
    <source>
        <dbReference type="Pfam" id="PF22725"/>
    </source>
</evidence>
<evidence type="ECO:0000313" key="4">
    <source>
        <dbReference type="Proteomes" id="UP001521181"/>
    </source>
</evidence>
<dbReference type="Proteomes" id="UP001521181">
    <property type="component" value="Unassembled WGS sequence"/>
</dbReference>
<feature type="domain" description="Gfo/Idh/MocA-like oxidoreductase N-terminal" evidence="1">
    <location>
        <begin position="4"/>
        <end position="121"/>
    </location>
</feature>
<dbReference type="Gene3D" id="3.30.360.10">
    <property type="entry name" value="Dihydrodipicolinate Reductase, domain 2"/>
    <property type="match status" value="1"/>
</dbReference>
<proteinExistence type="predicted"/>
<dbReference type="InterPro" id="IPR051450">
    <property type="entry name" value="Gfo/Idh/MocA_Oxidoreductases"/>
</dbReference>
<keyword evidence="4" id="KW-1185">Reference proteome</keyword>
<dbReference type="Gene3D" id="3.40.50.720">
    <property type="entry name" value="NAD(P)-binding Rossmann-like Domain"/>
    <property type="match status" value="1"/>
</dbReference>
<dbReference type="Pfam" id="PF22725">
    <property type="entry name" value="GFO_IDH_MocA_C3"/>
    <property type="match status" value="1"/>
</dbReference>
<accession>A0ABS8YX63</accession>
<dbReference type="InterPro" id="IPR000683">
    <property type="entry name" value="Gfo/Idh/MocA-like_OxRdtase_N"/>
</dbReference>
<organism evidence="3 4">
    <name type="scientific">Rhodobacter flavimaris</name>
    <dbReference type="NCBI Taxonomy" id="2907145"/>
    <lineage>
        <taxon>Bacteria</taxon>
        <taxon>Pseudomonadati</taxon>
        <taxon>Pseudomonadota</taxon>
        <taxon>Alphaproteobacteria</taxon>
        <taxon>Rhodobacterales</taxon>
        <taxon>Rhodobacter group</taxon>
        <taxon>Rhodobacter</taxon>
    </lineage>
</organism>
<gene>
    <name evidence="3" type="ORF">LZA78_06285</name>
</gene>
<dbReference type="PANTHER" id="PTHR43377">
    <property type="entry name" value="BILIVERDIN REDUCTASE A"/>
    <property type="match status" value="1"/>
</dbReference>
<protein>
    <submittedName>
        <fullName evidence="3">Gfo/Idh/MocA family oxidoreductase</fullName>
    </submittedName>
</protein>
<sequence length="345" mass="36855">MRSVRFGIVGAGLIGRRHAKAIAQAEGAELTALADPDPRAAGVASDLDVPLFSTLEEMIQSGLCDGVFLCTPTAMHGDGGMACIAAGMPVLVEKPIDSDVLAARRLVEAAEAAGVPLLTGHHRRHNPLIAAAKAEIDRGALGRIVSAHAMFWLMKPDDYFDVPWRRQKGAGPVLTNLAHDLDLMRYLVGEVASVYALSSNAVRGNPVEESCVVTFDFSNGALGTANVSDTIVAPWSWEITTGENPAYPVTQESCYQIGGTEGAIDLPSGRVWSNPAMRSWWEPLTVRHSPRAAGDPLVLQAEQFARVIRDGEAPLVSGREGLRTIELIDAVLRSAESGARVYLEE</sequence>
<feature type="domain" description="GFO/IDH/MocA-like oxidoreductase" evidence="2">
    <location>
        <begin position="130"/>
        <end position="264"/>
    </location>
</feature>
<dbReference type="RefSeq" id="WP_233676078.1">
    <property type="nucleotide sequence ID" value="NZ_JAJUOS010000003.1"/>
</dbReference>
<comment type="caution">
    <text evidence="3">The sequence shown here is derived from an EMBL/GenBank/DDBJ whole genome shotgun (WGS) entry which is preliminary data.</text>
</comment>
<dbReference type="PANTHER" id="PTHR43377:SF8">
    <property type="entry name" value="BLR3664 PROTEIN"/>
    <property type="match status" value="1"/>
</dbReference>
<dbReference type="SUPFAM" id="SSF51735">
    <property type="entry name" value="NAD(P)-binding Rossmann-fold domains"/>
    <property type="match status" value="1"/>
</dbReference>